<dbReference type="GeneID" id="83065144"/>
<accession>A0AAU9AQM4</accession>
<dbReference type="EMBL" id="AP014940">
    <property type="protein sequence ID" value="BAV98808.1"/>
    <property type="molecule type" value="Genomic_DNA"/>
</dbReference>
<reference evidence="1 2" key="1">
    <citation type="journal article" date="2017" name="DNA Res.">
        <title>Complete genome sequence and expression profile of the commercial lytic enzyme producer Lysobacter enzymogenes M497-1.</title>
        <authorList>
            <person name="Takami H."/>
            <person name="Toyoda A."/>
            <person name="Uchiyama I."/>
            <person name="Itoh T."/>
            <person name="Takaki Y."/>
            <person name="Arai W."/>
            <person name="Nishi S."/>
            <person name="Kawai M."/>
            <person name="Shinya K."/>
            <person name="Ikeda H."/>
        </authorList>
    </citation>
    <scope>NUCLEOTIDE SEQUENCE [LARGE SCALE GENOMIC DNA]</scope>
    <source>
        <strain evidence="1 2">M497-1</strain>
    </source>
</reference>
<dbReference type="Proteomes" id="UP000218824">
    <property type="component" value="Chromosome"/>
</dbReference>
<gene>
    <name evidence="1" type="ORF">LEN_3321</name>
</gene>
<dbReference type="KEGG" id="lem:LEN_3321"/>
<dbReference type="AlphaFoldDB" id="A0AAU9AQM4"/>
<dbReference type="RefSeq" id="WP_096379186.1">
    <property type="nucleotide sequence ID" value="NZ_AP014940.1"/>
</dbReference>
<organism evidence="1 2">
    <name type="scientific">Lysobacter enzymogenes</name>
    <dbReference type="NCBI Taxonomy" id="69"/>
    <lineage>
        <taxon>Bacteria</taxon>
        <taxon>Pseudomonadati</taxon>
        <taxon>Pseudomonadota</taxon>
        <taxon>Gammaproteobacteria</taxon>
        <taxon>Lysobacterales</taxon>
        <taxon>Lysobacteraceae</taxon>
        <taxon>Lysobacter</taxon>
    </lineage>
</organism>
<sequence length="148" mass="17238">MSGVIYGQIQSYTAGLDARAVYWHNRSALASLPSDGIFCRDMFHHLPLYHHPITSSSQLIAFASENPEEHAMGADWIALFEDLLRRLCWDFASVIETYCGHRFEWIAEREHRRNGELFVRSWRRIAYESHHELKEVPFGSGKFVPQMQ</sequence>
<proteinExistence type="predicted"/>
<evidence type="ECO:0000313" key="1">
    <source>
        <dbReference type="EMBL" id="BAV98808.1"/>
    </source>
</evidence>
<protein>
    <submittedName>
        <fullName evidence="1">Uncharacterized protein</fullName>
    </submittedName>
</protein>
<name>A0AAU9AQM4_LYSEN</name>
<evidence type="ECO:0000313" key="2">
    <source>
        <dbReference type="Proteomes" id="UP000218824"/>
    </source>
</evidence>